<dbReference type="Proteomes" id="UP001597541">
    <property type="component" value="Unassembled WGS sequence"/>
</dbReference>
<evidence type="ECO:0000313" key="1">
    <source>
        <dbReference type="EMBL" id="MFD2612245.1"/>
    </source>
</evidence>
<dbReference type="EMBL" id="JBHUME010000005">
    <property type="protein sequence ID" value="MFD2612245.1"/>
    <property type="molecule type" value="Genomic_DNA"/>
</dbReference>
<dbReference type="RefSeq" id="WP_377601582.1">
    <property type="nucleotide sequence ID" value="NZ_JBHUME010000005.1"/>
</dbReference>
<name>A0ABW5PCP3_9BACL</name>
<reference evidence="2" key="1">
    <citation type="journal article" date="2019" name="Int. J. Syst. Evol. Microbiol.">
        <title>The Global Catalogue of Microorganisms (GCM) 10K type strain sequencing project: providing services to taxonomists for standard genome sequencing and annotation.</title>
        <authorList>
            <consortium name="The Broad Institute Genomics Platform"/>
            <consortium name="The Broad Institute Genome Sequencing Center for Infectious Disease"/>
            <person name="Wu L."/>
            <person name="Ma J."/>
        </authorList>
    </citation>
    <scope>NUCLEOTIDE SEQUENCE [LARGE SCALE GENOMIC DNA]</scope>
    <source>
        <strain evidence="2">KCTC 3950</strain>
    </source>
</reference>
<keyword evidence="2" id="KW-1185">Reference proteome</keyword>
<accession>A0ABW5PCP3</accession>
<sequence length="89" mass="10237">MAYRPQVVSTEIVSKNQSNDIFQVIAQLEDRNSCRLTFNGDLETGTPKATHISRMLKEPCPICRKDYLCNCFTRYIEPISAQVLQQLKK</sequence>
<evidence type="ECO:0000313" key="2">
    <source>
        <dbReference type="Proteomes" id="UP001597541"/>
    </source>
</evidence>
<gene>
    <name evidence="1" type="ORF">ACFSUF_07345</name>
</gene>
<protein>
    <submittedName>
        <fullName evidence="1">Uncharacterized protein</fullName>
    </submittedName>
</protein>
<proteinExistence type="predicted"/>
<comment type="caution">
    <text evidence="1">The sequence shown here is derived from an EMBL/GenBank/DDBJ whole genome shotgun (WGS) entry which is preliminary data.</text>
</comment>
<organism evidence="1 2">
    <name type="scientific">Paenibacillus gansuensis</name>
    <dbReference type="NCBI Taxonomy" id="306542"/>
    <lineage>
        <taxon>Bacteria</taxon>
        <taxon>Bacillati</taxon>
        <taxon>Bacillota</taxon>
        <taxon>Bacilli</taxon>
        <taxon>Bacillales</taxon>
        <taxon>Paenibacillaceae</taxon>
        <taxon>Paenibacillus</taxon>
    </lineage>
</organism>